<proteinExistence type="predicted"/>
<evidence type="ECO:0000313" key="3">
    <source>
        <dbReference type="Proteomes" id="UP000220635"/>
    </source>
</evidence>
<reference evidence="2 3" key="1">
    <citation type="submission" date="2017-09" db="EMBL/GenBank/DDBJ databases">
        <title>Large-scale bioinformatics analysis of Bacillus genomes uncovers conserved roles of natural products in bacterial physiology.</title>
        <authorList>
            <consortium name="Agbiome Team Llc"/>
            <person name="Bleich R.M."/>
            <person name="Grubbs K.J."/>
            <person name="Santa Maria K.C."/>
            <person name="Allen S.E."/>
            <person name="Farag S."/>
            <person name="Shank E.A."/>
            <person name="Bowers A."/>
        </authorList>
    </citation>
    <scope>NUCLEOTIDE SEQUENCE [LARGE SCALE GENOMIC DNA]</scope>
    <source>
        <strain evidence="2 3">AFS010695</strain>
    </source>
</reference>
<sequence length="79" mass="9100">MKGEIDYAHLIRLTLSGNKEAYSELYDKTIQEVYKTAHQTVLVKTKSSGGITVDEVPEACKERFIKAEQFMEYVNEKVR</sequence>
<name>A0A2A9TV13_BACCE</name>
<comment type="caution">
    <text evidence="2">The sequence shown here is derived from an EMBL/GenBank/DDBJ whole genome shotgun (WGS) entry which is preliminary data.</text>
</comment>
<evidence type="ECO:0000259" key="1">
    <source>
        <dbReference type="Pfam" id="PF12207"/>
    </source>
</evidence>
<feature type="domain" description="DUF3600" evidence="1">
    <location>
        <begin position="23"/>
        <end position="77"/>
    </location>
</feature>
<dbReference type="EMBL" id="NTWE01000031">
    <property type="protein sequence ID" value="PEW00175.1"/>
    <property type="molecule type" value="Genomic_DNA"/>
</dbReference>
<gene>
    <name evidence="2" type="ORF">CN425_16935</name>
</gene>
<protein>
    <submittedName>
        <fullName evidence="2">DUF3600 domain-containing protein</fullName>
    </submittedName>
</protein>
<dbReference type="Pfam" id="PF12207">
    <property type="entry name" value="DUF3600"/>
    <property type="match status" value="1"/>
</dbReference>
<dbReference type="Proteomes" id="UP000220635">
    <property type="component" value="Unassembled WGS sequence"/>
</dbReference>
<dbReference type="Gene3D" id="1.10.3950.10">
    <property type="entry name" value="putative ecf-type sigma factor negative effector from bacillus cereus"/>
    <property type="match status" value="1"/>
</dbReference>
<organism evidence="2 3">
    <name type="scientific">Bacillus cereus</name>
    <dbReference type="NCBI Taxonomy" id="1396"/>
    <lineage>
        <taxon>Bacteria</taxon>
        <taxon>Bacillati</taxon>
        <taxon>Bacillota</taxon>
        <taxon>Bacilli</taxon>
        <taxon>Bacillales</taxon>
        <taxon>Bacillaceae</taxon>
        <taxon>Bacillus</taxon>
        <taxon>Bacillus cereus group</taxon>
    </lineage>
</organism>
<dbReference type="InterPro" id="IPR022019">
    <property type="entry name" value="DUF3600"/>
</dbReference>
<dbReference type="InterPro" id="IPR038267">
    <property type="entry name" value="ECF_sigma_eff"/>
</dbReference>
<evidence type="ECO:0000313" key="2">
    <source>
        <dbReference type="EMBL" id="PEW00175.1"/>
    </source>
</evidence>
<dbReference type="OrthoDB" id="2731598at2"/>
<dbReference type="AlphaFoldDB" id="A0A2A9TV13"/>
<accession>A0A2A9TV13</accession>